<organism evidence="1">
    <name type="scientific">Quercus suber</name>
    <name type="common">Cork oak</name>
    <dbReference type="NCBI Taxonomy" id="58331"/>
    <lineage>
        <taxon>Eukaryota</taxon>
        <taxon>Viridiplantae</taxon>
        <taxon>Streptophyta</taxon>
        <taxon>Embryophyta</taxon>
        <taxon>Tracheophyta</taxon>
        <taxon>Spermatophyta</taxon>
        <taxon>Magnoliopsida</taxon>
        <taxon>eudicotyledons</taxon>
        <taxon>Gunneridae</taxon>
        <taxon>Pentapetalae</taxon>
        <taxon>rosids</taxon>
        <taxon>fabids</taxon>
        <taxon>Fagales</taxon>
        <taxon>Fagaceae</taxon>
        <taxon>Quercus</taxon>
    </lineage>
</organism>
<reference evidence="1" key="1">
    <citation type="submission" date="2017-12" db="EMBL/GenBank/DDBJ databases">
        <authorList>
            <person name="Barbosa P."/>
            <person name="Usie A."/>
            <person name="Ramos A.M."/>
        </authorList>
    </citation>
    <scope>NUCLEOTIDE SEQUENCE</scope>
    <source>
        <strain evidence="1">HL8</strain>
        <tissue evidence="1">Leaves</tissue>
    </source>
</reference>
<reference evidence="1" key="3">
    <citation type="submission" date="2023-07" db="EMBL/GenBank/DDBJ databases">
        <title>An improved reference 1 genome and first organelle genomes of Quercus suber.</title>
        <authorList>
            <consortium name="Genosuber Consortium"/>
            <person name="Usie A."/>
            <person name="Serra O."/>
            <person name="Barros P."/>
        </authorList>
    </citation>
    <scope>NUCLEOTIDE SEQUENCE</scope>
    <source>
        <strain evidence="1">HL8</strain>
        <tissue evidence="1">Leaves</tissue>
    </source>
</reference>
<dbReference type="AlphaFoldDB" id="A0AAW0MD79"/>
<comment type="caution">
    <text evidence="1">The sequence shown here is derived from an EMBL/GenBank/DDBJ whole genome shotgun (WGS) entry which is preliminary data.</text>
</comment>
<gene>
    <name evidence="1" type="ORF">CFP56_011281</name>
</gene>
<reference evidence="1" key="2">
    <citation type="journal article" date="2018" name="Sci. Data">
        <title>The draft genome sequence of cork oak.</title>
        <authorList>
            <person name="Ramos A.M."/>
            <person name="Usie A."/>
            <person name="Barbosa P."/>
            <person name="Barros P.M."/>
            <person name="Capote T."/>
            <person name="Chaves I."/>
            <person name="Simoes F."/>
            <person name="Abreu I."/>
            <person name="Carrasquinho I."/>
            <person name="Faro C."/>
            <person name="Guimaraes J.B."/>
            <person name="Mendonca D."/>
            <person name="Nobrega F."/>
            <person name="Rodrigues L."/>
            <person name="Saibo N.J.M."/>
            <person name="Varela M.C."/>
            <person name="Egas C."/>
            <person name="Matos J."/>
            <person name="Miguel C.M."/>
            <person name="Oliveira M.M."/>
            <person name="Ricardo C.P."/>
            <person name="Goncalves S."/>
        </authorList>
    </citation>
    <scope>NUCLEOTIDE SEQUENCE [LARGE SCALE GENOMIC DNA]</scope>
    <source>
        <strain evidence="1">HL8</strain>
    </source>
</reference>
<sequence length="165" mass="18609">MPSCLTEIVENSISIELISNWYNSKWIGLALWASAPYISLIYGIRDREVAIGKIPQNHCAFGLFTTQINVEVKTEFYFNNYLLYLSRNEWFATVGNGECSQIKVIFEGSKLCETEFGVSLVYEKDVDEFNQTNAQCLIASFGEVPIYKLTAYQANVEADVAKGIC</sequence>
<dbReference type="EMBL" id="PKMF04000002">
    <property type="protein sequence ID" value="KAK7861440.1"/>
    <property type="molecule type" value="Genomic_DNA"/>
</dbReference>
<protein>
    <submittedName>
        <fullName evidence="1">Uncharacterized protein</fullName>
    </submittedName>
</protein>
<name>A0AAW0MD79_QUESU</name>
<proteinExistence type="predicted"/>
<accession>A0AAW0MD79</accession>
<evidence type="ECO:0000313" key="1">
    <source>
        <dbReference type="EMBL" id="KAK7861440.1"/>
    </source>
</evidence>